<keyword evidence="9 10" id="KW-0472">Membrane</keyword>
<dbReference type="GO" id="GO:0007155">
    <property type="term" value="P:cell adhesion"/>
    <property type="evidence" value="ECO:0000318"/>
    <property type="project" value="GO_Central"/>
</dbReference>
<feature type="transmembrane region" description="Helical" evidence="10">
    <location>
        <begin position="100"/>
        <end position="123"/>
    </location>
</feature>
<protein>
    <submittedName>
        <fullName evidence="11">Claudin 14</fullName>
    </submittedName>
</protein>
<evidence type="ECO:0000313" key="12">
    <source>
        <dbReference type="Proteomes" id="UP000000539"/>
    </source>
</evidence>
<proteinExistence type="inferred from homology"/>
<keyword evidence="7" id="KW-0965">Cell junction</keyword>
<dbReference type="PRINTS" id="PR01077">
    <property type="entry name" value="CLAUDIN"/>
</dbReference>
<dbReference type="GO" id="GO:0005923">
    <property type="term" value="C:bicellular tight junction"/>
    <property type="evidence" value="ECO:0000318"/>
    <property type="project" value="GO_Central"/>
</dbReference>
<comment type="similarity">
    <text evidence="3">Belongs to the claudin family.</text>
</comment>
<keyword evidence="4" id="KW-0796">Tight junction</keyword>
<dbReference type="GeneTree" id="ENSGT00940000161312"/>
<evidence type="ECO:0000313" key="11">
    <source>
        <dbReference type="Ensembl" id="ENSGALP00010018315.1"/>
    </source>
</evidence>
<dbReference type="GO" id="GO:0070830">
    <property type="term" value="P:bicellular tight junction assembly"/>
    <property type="evidence" value="ECO:0000318"/>
    <property type="project" value="GO_Central"/>
</dbReference>
<evidence type="ECO:0000256" key="1">
    <source>
        <dbReference type="ARBA" id="ARBA00004435"/>
    </source>
</evidence>
<dbReference type="Pfam" id="PF00822">
    <property type="entry name" value="PMP22_Claudin"/>
    <property type="match status" value="1"/>
</dbReference>
<evidence type="ECO:0000256" key="3">
    <source>
        <dbReference type="ARBA" id="ARBA00008295"/>
    </source>
</evidence>
<feature type="transmembrane region" description="Helical" evidence="10">
    <location>
        <begin position="209"/>
        <end position="232"/>
    </location>
</feature>
<reference evidence="11" key="3">
    <citation type="submission" date="2025-09" db="UniProtKB">
        <authorList>
            <consortium name="Ensembl"/>
        </authorList>
    </citation>
    <scope>IDENTIFICATION</scope>
    <source>
        <strain evidence="11">broiler</strain>
    </source>
</reference>
<name>A0A8V0YC15_CHICK</name>
<evidence type="ECO:0000256" key="9">
    <source>
        <dbReference type="ARBA" id="ARBA00023136"/>
    </source>
</evidence>
<evidence type="ECO:0000256" key="8">
    <source>
        <dbReference type="ARBA" id="ARBA00022989"/>
    </source>
</evidence>
<dbReference type="FunFam" id="1.20.140.150:FF:000001">
    <property type="entry name" value="Claudin"/>
    <property type="match status" value="1"/>
</dbReference>
<dbReference type="Gene3D" id="1.20.140.150">
    <property type="match status" value="1"/>
</dbReference>
<keyword evidence="5" id="KW-1003">Cell membrane</keyword>
<keyword evidence="6 10" id="KW-0812">Transmembrane</keyword>
<feature type="transmembrane region" description="Helical" evidence="10">
    <location>
        <begin position="252"/>
        <end position="274"/>
    </location>
</feature>
<comment type="subcellular location">
    <subcellularLocation>
        <location evidence="1">Cell junction</location>
        <location evidence="1">Tight junction</location>
    </subcellularLocation>
    <subcellularLocation>
        <location evidence="2">Cell membrane</location>
        <topology evidence="2">Multi-pass membrane protein</topology>
    </subcellularLocation>
</comment>
<dbReference type="PRINTS" id="PR01385">
    <property type="entry name" value="CLAUDIN14"/>
</dbReference>
<evidence type="ECO:0000256" key="6">
    <source>
        <dbReference type="ARBA" id="ARBA00022692"/>
    </source>
</evidence>
<evidence type="ECO:0000256" key="7">
    <source>
        <dbReference type="ARBA" id="ARBA00022949"/>
    </source>
</evidence>
<feature type="transmembrane region" description="Helical" evidence="10">
    <location>
        <begin position="174"/>
        <end position="197"/>
    </location>
</feature>
<sequence>MLSSIKGPENQTQTHMSFHSSDKAAWLCSIKEGTAGGCGNFRSSGLIQSSQAEESRRCQSKTAAYLPRKARVFRRNSSGGALLREPVRTNISMASTAVQLLGFSLGLLGLIGTLIATILPHWWRTAHVGTNIITAVAYMKGLWMECVWHSTGVYQCQVHRSQLALPPDLQAARAMMVISCILSVLACVIAVIGMKCTRCAKGTSAKASIAVSGGIVFILAGLTCLVPVSWTTNDVVTDFYNPLLPQGMKYEIGQALYLGFVSASLTILGGALLCTSGQCGTDQGPRQPRPCSTRTAPSCRPPTAYKGNHASSLTSASHSGYRLNDYVKKEFESRTARFSAWKINAKGTMILHGLQIPAYFKLEFCMQAAQEQFC</sequence>
<dbReference type="GO" id="GO:0005198">
    <property type="term" value="F:structural molecule activity"/>
    <property type="evidence" value="ECO:0007669"/>
    <property type="project" value="InterPro"/>
</dbReference>
<evidence type="ECO:0000256" key="4">
    <source>
        <dbReference type="ARBA" id="ARBA00022427"/>
    </source>
</evidence>
<keyword evidence="12" id="KW-1185">Reference proteome</keyword>
<dbReference type="GO" id="GO:0005886">
    <property type="term" value="C:plasma membrane"/>
    <property type="evidence" value="ECO:0000318"/>
    <property type="project" value="GO_Central"/>
</dbReference>
<dbReference type="InterPro" id="IPR017974">
    <property type="entry name" value="Claudin_CS"/>
</dbReference>
<dbReference type="InterPro" id="IPR006187">
    <property type="entry name" value="Claudin"/>
</dbReference>
<evidence type="ECO:0000256" key="2">
    <source>
        <dbReference type="ARBA" id="ARBA00004651"/>
    </source>
</evidence>
<dbReference type="AlphaFoldDB" id="A0A8V0YC15"/>
<evidence type="ECO:0000256" key="5">
    <source>
        <dbReference type="ARBA" id="ARBA00022475"/>
    </source>
</evidence>
<evidence type="ECO:0000256" key="10">
    <source>
        <dbReference type="SAM" id="Phobius"/>
    </source>
</evidence>
<dbReference type="Ensembl" id="ENSGALT00010031390.1">
    <property type="protein sequence ID" value="ENSGALP00010018315.1"/>
    <property type="gene ID" value="ENSGALG00010013096.1"/>
</dbReference>
<dbReference type="PROSITE" id="PS01346">
    <property type="entry name" value="CLAUDIN"/>
    <property type="match status" value="1"/>
</dbReference>
<keyword evidence="8 10" id="KW-1133">Transmembrane helix</keyword>
<dbReference type="PANTHER" id="PTHR12002">
    <property type="entry name" value="CLAUDIN"/>
    <property type="match status" value="1"/>
</dbReference>
<reference evidence="11" key="2">
    <citation type="submission" date="2025-08" db="UniProtKB">
        <authorList>
            <consortium name="Ensembl"/>
        </authorList>
    </citation>
    <scope>IDENTIFICATION</scope>
    <source>
        <strain evidence="11">broiler</strain>
    </source>
</reference>
<dbReference type="InterPro" id="IPR004031">
    <property type="entry name" value="PMP22/EMP/MP20/Claudin"/>
</dbReference>
<reference evidence="11" key="1">
    <citation type="submission" date="2020-11" db="EMBL/GenBank/DDBJ databases">
        <title>Gallus gallus (Chicken) genome, bGalGal1, GRCg7b, maternal haplotype autosomes + Z &amp; W.</title>
        <authorList>
            <person name="Warren W."/>
            <person name="Formenti G."/>
            <person name="Fedrigo O."/>
            <person name="Haase B."/>
            <person name="Mountcastle J."/>
            <person name="Balacco J."/>
            <person name="Tracey A."/>
            <person name="Schneider V."/>
            <person name="Okimoto R."/>
            <person name="Cheng H."/>
            <person name="Hawken R."/>
            <person name="Howe K."/>
            <person name="Jarvis E.D."/>
        </authorList>
    </citation>
    <scope>NUCLEOTIDE SEQUENCE [LARGE SCALE GENOMIC DNA]</scope>
    <source>
        <strain evidence="11">Broiler</strain>
    </source>
</reference>
<accession>A0A8V0YC15</accession>
<organism evidence="11 12">
    <name type="scientific">Gallus gallus</name>
    <name type="common">Chicken</name>
    <dbReference type="NCBI Taxonomy" id="9031"/>
    <lineage>
        <taxon>Eukaryota</taxon>
        <taxon>Metazoa</taxon>
        <taxon>Chordata</taxon>
        <taxon>Craniata</taxon>
        <taxon>Vertebrata</taxon>
        <taxon>Euteleostomi</taxon>
        <taxon>Archelosauria</taxon>
        <taxon>Archosauria</taxon>
        <taxon>Dinosauria</taxon>
        <taxon>Saurischia</taxon>
        <taxon>Theropoda</taxon>
        <taxon>Coelurosauria</taxon>
        <taxon>Aves</taxon>
        <taxon>Neognathae</taxon>
        <taxon>Galloanserae</taxon>
        <taxon>Galliformes</taxon>
        <taxon>Phasianidae</taxon>
        <taxon>Phasianinae</taxon>
        <taxon>Gallus</taxon>
    </lineage>
</organism>
<dbReference type="Proteomes" id="UP000000539">
    <property type="component" value="Chromosome 1"/>
</dbReference>